<feature type="region of interest" description="Disordered" evidence="2">
    <location>
        <begin position="71"/>
        <end position="104"/>
    </location>
</feature>
<protein>
    <recommendedName>
        <fullName evidence="3">CCHC-type domain-containing protein</fullName>
    </recommendedName>
</protein>
<dbReference type="SUPFAM" id="SSF57756">
    <property type="entry name" value="Retrovirus zinc finger-like domains"/>
    <property type="match status" value="1"/>
</dbReference>
<evidence type="ECO:0000313" key="4">
    <source>
        <dbReference type="EMBL" id="KOF81457.1"/>
    </source>
</evidence>
<dbReference type="GO" id="GO:0008270">
    <property type="term" value="F:zinc ion binding"/>
    <property type="evidence" value="ECO:0007669"/>
    <property type="project" value="UniProtKB-KW"/>
</dbReference>
<proteinExistence type="predicted"/>
<keyword evidence="1" id="KW-0863">Zinc-finger</keyword>
<evidence type="ECO:0000256" key="1">
    <source>
        <dbReference type="PROSITE-ProRule" id="PRU00047"/>
    </source>
</evidence>
<keyword evidence="1" id="KW-0862">Zinc</keyword>
<organism evidence="4">
    <name type="scientific">Octopus bimaculoides</name>
    <name type="common">California two-spotted octopus</name>
    <dbReference type="NCBI Taxonomy" id="37653"/>
    <lineage>
        <taxon>Eukaryota</taxon>
        <taxon>Metazoa</taxon>
        <taxon>Spiralia</taxon>
        <taxon>Lophotrochozoa</taxon>
        <taxon>Mollusca</taxon>
        <taxon>Cephalopoda</taxon>
        <taxon>Coleoidea</taxon>
        <taxon>Octopodiformes</taxon>
        <taxon>Octopoda</taxon>
        <taxon>Incirrata</taxon>
        <taxon>Octopodidae</taxon>
        <taxon>Octopus</taxon>
    </lineage>
</organism>
<feature type="region of interest" description="Disordered" evidence="2">
    <location>
        <begin position="117"/>
        <end position="141"/>
    </location>
</feature>
<sequence length="141" mass="16277">MEEDVKVLKVTKTKEVNCWGYSLEVAIQVSLQDLHKIAEEVILPEDVKLRRVVEEGRPPTCYQCGVTGHMRARCPQNDDKGEKERQHQVDEQEQNAEATDPVCEKCPENVEEEYMVLDRKKKRKEDVDSPPKSPLMKKKGE</sequence>
<dbReference type="PROSITE" id="PS50158">
    <property type="entry name" value="ZF_CCHC"/>
    <property type="match status" value="1"/>
</dbReference>
<keyword evidence="1" id="KW-0479">Metal-binding</keyword>
<dbReference type="Gene3D" id="4.10.60.10">
    <property type="entry name" value="Zinc finger, CCHC-type"/>
    <property type="match status" value="1"/>
</dbReference>
<dbReference type="OrthoDB" id="6196385at2759"/>
<gene>
    <name evidence="4" type="ORF">OCBIM_22026487mg</name>
</gene>
<dbReference type="InterPro" id="IPR036875">
    <property type="entry name" value="Znf_CCHC_sf"/>
</dbReference>
<dbReference type="InterPro" id="IPR001878">
    <property type="entry name" value="Znf_CCHC"/>
</dbReference>
<feature type="domain" description="CCHC-type" evidence="3">
    <location>
        <begin position="61"/>
        <end position="76"/>
    </location>
</feature>
<evidence type="ECO:0000256" key="2">
    <source>
        <dbReference type="SAM" id="MobiDB-lite"/>
    </source>
</evidence>
<dbReference type="AlphaFoldDB" id="A0A0L8GX11"/>
<feature type="compositionally biased region" description="Basic and acidic residues" evidence="2">
    <location>
        <begin position="76"/>
        <end position="90"/>
    </location>
</feature>
<accession>A0A0L8GX11</accession>
<dbReference type="GO" id="GO:0003676">
    <property type="term" value="F:nucleic acid binding"/>
    <property type="evidence" value="ECO:0007669"/>
    <property type="project" value="InterPro"/>
</dbReference>
<name>A0A0L8GX11_OCTBM</name>
<dbReference type="SMART" id="SM00343">
    <property type="entry name" value="ZnF_C2HC"/>
    <property type="match status" value="1"/>
</dbReference>
<dbReference type="Pfam" id="PF00098">
    <property type="entry name" value="zf-CCHC"/>
    <property type="match status" value="1"/>
</dbReference>
<dbReference type="EMBL" id="KQ420055">
    <property type="protein sequence ID" value="KOF81457.1"/>
    <property type="molecule type" value="Genomic_DNA"/>
</dbReference>
<evidence type="ECO:0000259" key="3">
    <source>
        <dbReference type="PROSITE" id="PS50158"/>
    </source>
</evidence>
<reference evidence="4" key="1">
    <citation type="submission" date="2015-07" db="EMBL/GenBank/DDBJ databases">
        <title>MeaNS - Measles Nucleotide Surveillance Program.</title>
        <authorList>
            <person name="Tran T."/>
            <person name="Druce J."/>
        </authorList>
    </citation>
    <scope>NUCLEOTIDE SEQUENCE</scope>
    <source>
        <strain evidence="4">UCB-OBI-ISO-001</strain>
        <tissue evidence="4">Gonad</tissue>
    </source>
</reference>